<protein>
    <submittedName>
        <fullName evidence="4">A24 family peptidase</fullName>
        <ecNumber evidence="4">3.4.23.-</ecNumber>
    </submittedName>
</protein>
<dbReference type="InterPro" id="IPR050882">
    <property type="entry name" value="Prepilin_peptidase/N-MTase"/>
</dbReference>
<gene>
    <name evidence="4" type="ORF">Q5722_00850</name>
</gene>
<comment type="caution">
    <text evidence="4">The sequence shown here is derived from an EMBL/GenBank/DDBJ whole genome shotgun (WGS) entry which is preliminary data.</text>
</comment>
<evidence type="ECO:0000313" key="5">
    <source>
        <dbReference type="Proteomes" id="UP001233314"/>
    </source>
</evidence>
<keyword evidence="2" id="KW-0812">Transmembrane</keyword>
<dbReference type="PANTHER" id="PTHR30487">
    <property type="entry name" value="TYPE 4 PREPILIN-LIKE PROTEINS LEADER PEPTIDE-PROCESSING ENZYME"/>
    <property type="match status" value="1"/>
</dbReference>
<proteinExistence type="inferred from homology"/>
<dbReference type="InterPro" id="IPR000045">
    <property type="entry name" value="Prepilin_IV_endopep_pep"/>
</dbReference>
<dbReference type="Proteomes" id="UP001233314">
    <property type="component" value="Unassembled WGS sequence"/>
</dbReference>
<sequence length="225" mass="23413">MHLVVAAWCAAVAGLLGLLVPRLVRALPEPAPDSPSATDKVPYADLAAAPGLLWKAALASAAAGAVVGGALGADWALLFLLYLCPVGVALGYVDWRLRLLPTALIRPSYLVVGVLVVAAGLLAGEPRRLLGALVGLAVLRALYWLLWRFTPGMGFGDVRLSGVIGLALGYLGAPALLVGGYAGFVLGVVLWVPMRLLRLTTDRSFPFGPFMLLGVLVGVVWQAVS</sequence>
<dbReference type="EMBL" id="JAUQTA010000001">
    <property type="protein sequence ID" value="MDO7866908.1"/>
    <property type="molecule type" value="Genomic_DNA"/>
</dbReference>
<dbReference type="RefSeq" id="WP_305026320.1">
    <property type="nucleotide sequence ID" value="NZ_JAUQTA010000001.1"/>
</dbReference>
<dbReference type="GO" id="GO:0016787">
    <property type="term" value="F:hydrolase activity"/>
    <property type="evidence" value="ECO:0007669"/>
    <property type="project" value="UniProtKB-KW"/>
</dbReference>
<comment type="similarity">
    <text evidence="1">Belongs to the peptidase A24 family.</text>
</comment>
<keyword evidence="4" id="KW-0378">Hydrolase</keyword>
<dbReference type="Gene3D" id="1.20.120.1220">
    <property type="match status" value="1"/>
</dbReference>
<keyword evidence="5" id="KW-1185">Reference proteome</keyword>
<keyword evidence="2" id="KW-0472">Membrane</keyword>
<feature type="transmembrane region" description="Helical" evidence="2">
    <location>
        <begin position="75"/>
        <end position="93"/>
    </location>
</feature>
<feature type="transmembrane region" description="Helical" evidence="2">
    <location>
        <begin position="167"/>
        <end position="192"/>
    </location>
</feature>
<evidence type="ECO:0000256" key="1">
    <source>
        <dbReference type="ARBA" id="ARBA00005801"/>
    </source>
</evidence>
<keyword evidence="2" id="KW-1133">Transmembrane helix</keyword>
<evidence type="ECO:0000313" key="4">
    <source>
        <dbReference type="EMBL" id="MDO7866908.1"/>
    </source>
</evidence>
<organism evidence="4 5">
    <name type="scientific">Nocardioides jiangxiensis</name>
    <dbReference type="NCBI Taxonomy" id="3064524"/>
    <lineage>
        <taxon>Bacteria</taxon>
        <taxon>Bacillati</taxon>
        <taxon>Actinomycetota</taxon>
        <taxon>Actinomycetes</taxon>
        <taxon>Propionibacteriales</taxon>
        <taxon>Nocardioidaceae</taxon>
        <taxon>Nocardioides</taxon>
    </lineage>
</organism>
<feature type="transmembrane region" description="Helical" evidence="2">
    <location>
        <begin position="50"/>
        <end position="68"/>
    </location>
</feature>
<name>A0ABT9AYB7_9ACTN</name>
<feature type="transmembrane region" description="Helical" evidence="2">
    <location>
        <begin position="129"/>
        <end position="147"/>
    </location>
</feature>
<accession>A0ABT9AYB7</accession>
<reference evidence="4 5" key="1">
    <citation type="submission" date="2023-07" db="EMBL/GenBank/DDBJ databases">
        <title>Nocardioides sp. nov WY-20 isolated from soil.</title>
        <authorList>
            <person name="Liu B."/>
            <person name="Wan Y."/>
        </authorList>
    </citation>
    <scope>NUCLEOTIDE SEQUENCE [LARGE SCALE GENOMIC DNA]</scope>
    <source>
        <strain evidence="4 5">WY-20</strain>
    </source>
</reference>
<evidence type="ECO:0000256" key="2">
    <source>
        <dbReference type="SAM" id="Phobius"/>
    </source>
</evidence>
<evidence type="ECO:0000259" key="3">
    <source>
        <dbReference type="Pfam" id="PF01478"/>
    </source>
</evidence>
<feature type="transmembrane region" description="Helical" evidence="2">
    <location>
        <begin position="204"/>
        <end position="224"/>
    </location>
</feature>
<dbReference type="Pfam" id="PF01478">
    <property type="entry name" value="Peptidase_A24"/>
    <property type="match status" value="1"/>
</dbReference>
<feature type="transmembrane region" description="Helical" evidence="2">
    <location>
        <begin position="99"/>
        <end position="122"/>
    </location>
</feature>
<feature type="domain" description="Prepilin type IV endopeptidase peptidase" evidence="3">
    <location>
        <begin position="83"/>
        <end position="188"/>
    </location>
</feature>
<dbReference type="PANTHER" id="PTHR30487:SF0">
    <property type="entry name" value="PREPILIN LEADER PEPTIDASE_N-METHYLTRANSFERASE-RELATED"/>
    <property type="match status" value="1"/>
</dbReference>
<dbReference type="EC" id="3.4.23.-" evidence="4"/>